<dbReference type="Proteomes" id="UP000179076">
    <property type="component" value="Unassembled WGS sequence"/>
</dbReference>
<dbReference type="GO" id="GO:0009279">
    <property type="term" value="C:cell outer membrane"/>
    <property type="evidence" value="ECO:0007669"/>
    <property type="project" value="UniProtKB-SubCell"/>
</dbReference>
<dbReference type="EMBL" id="MFSP01000191">
    <property type="protein sequence ID" value="OGI61641.1"/>
    <property type="molecule type" value="Genomic_DNA"/>
</dbReference>
<dbReference type="InterPro" id="IPR003715">
    <property type="entry name" value="Poly_export_N"/>
</dbReference>
<keyword evidence="11" id="KW-0472">Membrane</keyword>
<dbReference type="Gene3D" id="3.30.1950.10">
    <property type="entry name" value="wza like domain"/>
    <property type="match status" value="1"/>
</dbReference>
<evidence type="ECO:0000256" key="6">
    <source>
        <dbReference type="ARBA" id="ARBA00022692"/>
    </source>
</evidence>
<evidence type="ECO:0000256" key="3">
    <source>
        <dbReference type="ARBA" id="ARBA00022448"/>
    </source>
</evidence>
<dbReference type="Pfam" id="PF22461">
    <property type="entry name" value="SLBB_2"/>
    <property type="match status" value="1"/>
</dbReference>
<evidence type="ECO:0000256" key="12">
    <source>
        <dbReference type="ARBA" id="ARBA00023139"/>
    </source>
</evidence>
<evidence type="ECO:0000256" key="4">
    <source>
        <dbReference type="ARBA" id="ARBA00022452"/>
    </source>
</evidence>
<name>A0A1F6UW77_9PROT</name>
<keyword evidence="12" id="KW-0564">Palmitate</keyword>
<dbReference type="GO" id="GO:0015159">
    <property type="term" value="F:polysaccharide transmembrane transporter activity"/>
    <property type="evidence" value="ECO:0007669"/>
    <property type="project" value="InterPro"/>
</dbReference>
<sequence length="198" mass="21855">MRLLIWAMAVVFLLPMLGIYGDAIAQNPIGAGQTSGGDYQIGPEDVLEISVWKEPDLQLKEVLVRPDGWITFPLVGNVKAKGRTAQAIHDEITERLRKYIPEPVVTVSVKKVAGYKIFVIGRVNKPGEFVVGRYVDVLQALTLAGGLTPFADEGNIRILRKSENSNEEVLIFNYADIKKGRRLEQNITLKSGDTVVVP</sequence>
<evidence type="ECO:0000256" key="13">
    <source>
        <dbReference type="ARBA" id="ARBA00023237"/>
    </source>
</evidence>
<gene>
    <name evidence="17" type="ORF">A2W18_15105</name>
</gene>
<protein>
    <submittedName>
        <fullName evidence="17">Sugar transporter</fullName>
    </submittedName>
</protein>
<evidence type="ECO:0000256" key="9">
    <source>
        <dbReference type="ARBA" id="ARBA00023065"/>
    </source>
</evidence>
<evidence type="ECO:0000256" key="5">
    <source>
        <dbReference type="ARBA" id="ARBA00022597"/>
    </source>
</evidence>
<evidence type="ECO:0000256" key="14">
    <source>
        <dbReference type="ARBA" id="ARBA00023288"/>
    </source>
</evidence>
<feature type="domain" description="SLBB" evidence="16">
    <location>
        <begin position="116"/>
        <end position="197"/>
    </location>
</feature>
<dbReference type="GO" id="GO:0006811">
    <property type="term" value="P:monoatomic ion transport"/>
    <property type="evidence" value="ECO:0007669"/>
    <property type="project" value="UniProtKB-KW"/>
</dbReference>
<dbReference type="GO" id="GO:0046930">
    <property type="term" value="C:pore complex"/>
    <property type="evidence" value="ECO:0007669"/>
    <property type="project" value="UniProtKB-KW"/>
</dbReference>
<comment type="subcellular location">
    <subcellularLocation>
        <location evidence="1">Cell outer membrane</location>
        <topology evidence="1">Multi-pass membrane protein</topology>
    </subcellularLocation>
</comment>
<dbReference type="InterPro" id="IPR054765">
    <property type="entry name" value="SLBB_dom"/>
</dbReference>
<keyword evidence="3" id="KW-0813">Transport</keyword>
<proteinExistence type="inferred from homology"/>
<dbReference type="PANTHER" id="PTHR33619">
    <property type="entry name" value="POLYSACCHARIDE EXPORT PROTEIN GFCE-RELATED"/>
    <property type="match status" value="1"/>
</dbReference>
<keyword evidence="10" id="KW-0626">Porin</keyword>
<dbReference type="InterPro" id="IPR049712">
    <property type="entry name" value="Poly_export"/>
</dbReference>
<comment type="caution">
    <text evidence="17">The sequence shown here is derived from an EMBL/GenBank/DDBJ whole genome shotgun (WGS) entry which is preliminary data.</text>
</comment>
<dbReference type="GO" id="GO:0015288">
    <property type="term" value="F:porin activity"/>
    <property type="evidence" value="ECO:0007669"/>
    <property type="project" value="UniProtKB-KW"/>
</dbReference>
<evidence type="ECO:0000313" key="17">
    <source>
        <dbReference type="EMBL" id="OGI61641.1"/>
    </source>
</evidence>
<evidence type="ECO:0000256" key="1">
    <source>
        <dbReference type="ARBA" id="ARBA00004571"/>
    </source>
</evidence>
<evidence type="ECO:0000313" key="18">
    <source>
        <dbReference type="Proteomes" id="UP000179076"/>
    </source>
</evidence>
<evidence type="ECO:0000256" key="11">
    <source>
        <dbReference type="ARBA" id="ARBA00023136"/>
    </source>
</evidence>
<evidence type="ECO:0000256" key="7">
    <source>
        <dbReference type="ARBA" id="ARBA00022729"/>
    </source>
</evidence>
<evidence type="ECO:0000259" key="16">
    <source>
        <dbReference type="Pfam" id="PF22461"/>
    </source>
</evidence>
<feature type="domain" description="Polysaccharide export protein N-terminal" evidence="15">
    <location>
        <begin position="35"/>
        <end position="110"/>
    </location>
</feature>
<reference evidence="17 18" key="1">
    <citation type="journal article" date="2016" name="Nat. Commun.">
        <title>Thousands of microbial genomes shed light on interconnected biogeochemical processes in an aquifer system.</title>
        <authorList>
            <person name="Anantharaman K."/>
            <person name="Brown C.T."/>
            <person name="Hug L.A."/>
            <person name="Sharon I."/>
            <person name="Castelle C.J."/>
            <person name="Probst A.J."/>
            <person name="Thomas B.C."/>
            <person name="Singh A."/>
            <person name="Wilkins M.J."/>
            <person name="Karaoz U."/>
            <person name="Brodie E.L."/>
            <person name="Williams K.H."/>
            <person name="Hubbard S.S."/>
            <person name="Banfield J.F."/>
        </authorList>
    </citation>
    <scope>NUCLEOTIDE SEQUENCE [LARGE SCALE GENOMIC DNA]</scope>
</reference>
<keyword evidence="7" id="KW-0732">Signal</keyword>
<keyword evidence="14" id="KW-0449">Lipoprotein</keyword>
<keyword evidence="9" id="KW-0406">Ion transport</keyword>
<evidence type="ECO:0000259" key="15">
    <source>
        <dbReference type="Pfam" id="PF02563"/>
    </source>
</evidence>
<evidence type="ECO:0000256" key="2">
    <source>
        <dbReference type="ARBA" id="ARBA00009450"/>
    </source>
</evidence>
<keyword evidence="6" id="KW-0812">Transmembrane</keyword>
<keyword evidence="8" id="KW-0625">Polysaccharide transport</keyword>
<dbReference type="AlphaFoldDB" id="A0A1F6UW77"/>
<evidence type="ECO:0000256" key="8">
    <source>
        <dbReference type="ARBA" id="ARBA00023047"/>
    </source>
</evidence>
<dbReference type="PANTHER" id="PTHR33619:SF3">
    <property type="entry name" value="POLYSACCHARIDE EXPORT PROTEIN GFCE-RELATED"/>
    <property type="match status" value="1"/>
</dbReference>
<comment type="similarity">
    <text evidence="2">Belongs to the BexD/CtrA/VexA family.</text>
</comment>
<evidence type="ECO:0000256" key="10">
    <source>
        <dbReference type="ARBA" id="ARBA00023114"/>
    </source>
</evidence>
<keyword evidence="5 17" id="KW-0762">Sugar transport</keyword>
<keyword evidence="4" id="KW-1134">Transmembrane beta strand</keyword>
<keyword evidence="13" id="KW-0998">Cell outer membrane</keyword>
<organism evidence="17 18">
    <name type="scientific">Candidatus Muproteobacteria bacterium RBG_16_60_9</name>
    <dbReference type="NCBI Taxonomy" id="1817755"/>
    <lineage>
        <taxon>Bacteria</taxon>
        <taxon>Pseudomonadati</taxon>
        <taxon>Pseudomonadota</taxon>
        <taxon>Candidatus Muproteobacteria</taxon>
    </lineage>
</organism>
<accession>A0A1F6UW77</accession>
<dbReference type="Pfam" id="PF02563">
    <property type="entry name" value="Poly_export"/>
    <property type="match status" value="1"/>
</dbReference>